<sequence>MTSRARSFGIKASAYERYRPGYPDEVANLVLSYAGKPLHTALEIGAGTGKATRVFSTYGLNVTVVEPDPAMVTELRAAVPSYVEVLDCAFEDVPLGTTYDLVYAAASFHWTEPEGRWTRLASMLPPGGIFASFGGPVELVDHDLVEAIRDARVGLMGEDTDSQPHHAEPAPGALRWPGDELFTCGLFTDVREITVPRRFTMTSEEYLGLLTTVSSYLALPPVMHEVVFDRIAAVLPAEMDVNADITLHLARRR</sequence>
<evidence type="ECO:0000256" key="1">
    <source>
        <dbReference type="ARBA" id="ARBA00008361"/>
    </source>
</evidence>
<dbReference type="Proteomes" id="UP000297703">
    <property type="component" value="Unassembled WGS sequence"/>
</dbReference>
<proteinExistence type="inferred from homology"/>
<dbReference type="Pfam" id="PF08241">
    <property type="entry name" value="Methyltransf_11"/>
    <property type="match status" value="1"/>
</dbReference>
<accession>A0A4D9DCB5</accession>
<dbReference type="InterPro" id="IPR029063">
    <property type="entry name" value="SAM-dependent_MTases_sf"/>
</dbReference>
<dbReference type="OrthoDB" id="506498at2759"/>
<feature type="domain" description="Methyltransferase type 11" evidence="4">
    <location>
        <begin position="42"/>
        <end position="131"/>
    </location>
</feature>
<dbReference type="InterPro" id="IPR013216">
    <property type="entry name" value="Methyltransf_11"/>
</dbReference>
<keyword evidence="3" id="KW-0808">Transferase</keyword>
<dbReference type="EMBL" id="QXTE01017543">
    <property type="protein sequence ID" value="TFJ95010.1"/>
    <property type="molecule type" value="Genomic_DNA"/>
</dbReference>
<keyword evidence="6" id="KW-1185">Reference proteome</keyword>
<protein>
    <submittedName>
        <fullName evidence="5">Coproporphyrinogen III oxidase</fullName>
    </submittedName>
</protein>
<dbReference type="STRING" id="55544.A0A4D9DCB5"/>
<evidence type="ECO:0000256" key="3">
    <source>
        <dbReference type="ARBA" id="ARBA00022679"/>
    </source>
</evidence>
<organism evidence="5 6">
    <name type="scientific">Platysternon megacephalum</name>
    <name type="common">big-headed turtle</name>
    <dbReference type="NCBI Taxonomy" id="55544"/>
    <lineage>
        <taxon>Eukaryota</taxon>
        <taxon>Metazoa</taxon>
        <taxon>Chordata</taxon>
        <taxon>Craniata</taxon>
        <taxon>Vertebrata</taxon>
        <taxon>Euteleostomi</taxon>
        <taxon>Archelosauria</taxon>
        <taxon>Testudinata</taxon>
        <taxon>Testudines</taxon>
        <taxon>Cryptodira</taxon>
        <taxon>Durocryptodira</taxon>
        <taxon>Testudinoidea</taxon>
        <taxon>Platysternidae</taxon>
        <taxon>Platysternon</taxon>
    </lineage>
</organism>
<reference evidence="5 6" key="1">
    <citation type="submission" date="2019-04" db="EMBL/GenBank/DDBJ databases">
        <title>Draft genome of the big-headed turtle Platysternon megacephalum.</title>
        <authorList>
            <person name="Gong S."/>
        </authorList>
    </citation>
    <scope>NUCLEOTIDE SEQUENCE [LARGE SCALE GENOMIC DNA]</scope>
    <source>
        <strain evidence="5">DO16091913</strain>
        <tissue evidence="5">Muscle</tissue>
    </source>
</reference>
<dbReference type="InterPro" id="IPR051052">
    <property type="entry name" value="Diverse_substrate_MTase"/>
</dbReference>
<evidence type="ECO:0000259" key="4">
    <source>
        <dbReference type="Pfam" id="PF08241"/>
    </source>
</evidence>
<evidence type="ECO:0000313" key="5">
    <source>
        <dbReference type="EMBL" id="TFJ95010.1"/>
    </source>
</evidence>
<dbReference type="SUPFAM" id="SSF53335">
    <property type="entry name" value="S-adenosyl-L-methionine-dependent methyltransferases"/>
    <property type="match status" value="1"/>
</dbReference>
<comment type="caution">
    <text evidence="5">The sequence shown here is derived from an EMBL/GenBank/DDBJ whole genome shotgun (WGS) entry which is preliminary data.</text>
</comment>
<reference evidence="5 6" key="2">
    <citation type="submission" date="2019-04" db="EMBL/GenBank/DDBJ databases">
        <title>The genome sequence of big-headed turtle.</title>
        <authorList>
            <person name="Gong S."/>
        </authorList>
    </citation>
    <scope>NUCLEOTIDE SEQUENCE [LARGE SCALE GENOMIC DNA]</scope>
    <source>
        <strain evidence="5">DO16091913</strain>
        <tissue evidence="5">Muscle</tissue>
    </source>
</reference>
<dbReference type="Gene3D" id="3.40.50.150">
    <property type="entry name" value="Vaccinia Virus protein VP39"/>
    <property type="match status" value="1"/>
</dbReference>
<dbReference type="PANTHER" id="PTHR44942">
    <property type="entry name" value="METHYLTRANSF_11 DOMAIN-CONTAINING PROTEIN"/>
    <property type="match status" value="1"/>
</dbReference>
<keyword evidence="2" id="KW-0489">Methyltransferase</keyword>
<dbReference type="AlphaFoldDB" id="A0A4D9DCB5"/>
<comment type="similarity">
    <text evidence="1">Belongs to the methyltransferase superfamily.</text>
</comment>
<dbReference type="CDD" id="cd02440">
    <property type="entry name" value="AdoMet_MTases"/>
    <property type="match status" value="1"/>
</dbReference>
<dbReference type="GO" id="GO:0008757">
    <property type="term" value="F:S-adenosylmethionine-dependent methyltransferase activity"/>
    <property type="evidence" value="ECO:0007669"/>
    <property type="project" value="InterPro"/>
</dbReference>
<gene>
    <name evidence="5" type="ORF">DR999_PMT23631</name>
</gene>
<dbReference type="PANTHER" id="PTHR44942:SF4">
    <property type="entry name" value="METHYLTRANSFERASE TYPE 11 DOMAIN-CONTAINING PROTEIN"/>
    <property type="match status" value="1"/>
</dbReference>
<evidence type="ECO:0000313" key="6">
    <source>
        <dbReference type="Proteomes" id="UP000297703"/>
    </source>
</evidence>
<dbReference type="GO" id="GO:0032259">
    <property type="term" value="P:methylation"/>
    <property type="evidence" value="ECO:0007669"/>
    <property type="project" value="UniProtKB-KW"/>
</dbReference>
<name>A0A4D9DCB5_9SAUR</name>
<evidence type="ECO:0000256" key="2">
    <source>
        <dbReference type="ARBA" id="ARBA00022603"/>
    </source>
</evidence>